<dbReference type="PANTHER" id="PTHR13887">
    <property type="entry name" value="GLUTATHIONE S-TRANSFERASE KAPPA"/>
    <property type="match status" value="1"/>
</dbReference>
<evidence type="ECO:0000313" key="2">
    <source>
        <dbReference type="Proteomes" id="UP001186452"/>
    </source>
</evidence>
<protein>
    <submittedName>
        <fullName evidence="1">DsbA family protein</fullName>
    </submittedName>
</protein>
<dbReference type="RefSeq" id="WP_317519957.1">
    <property type="nucleotide sequence ID" value="NZ_JAWJZI010000001.1"/>
</dbReference>
<comment type="caution">
    <text evidence="1">The sequence shown here is derived from an EMBL/GenBank/DDBJ whole genome shotgun (WGS) entry which is preliminary data.</text>
</comment>
<name>A0ABU3ZBE2_9GAMM</name>
<evidence type="ECO:0000313" key="1">
    <source>
        <dbReference type="EMBL" id="MDV5167410.1"/>
    </source>
</evidence>
<reference evidence="1 2" key="1">
    <citation type="submission" date="2023-10" db="EMBL/GenBank/DDBJ databases">
        <title>Marine bacteria isolated from horseshoe crab.</title>
        <authorList>
            <person name="Cheng T.H."/>
        </authorList>
    </citation>
    <scope>NUCLEOTIDE SEQUENCE [LARGE SCALE GENOMIC DNA]</scope>
    <source>
        <strain evidence="1 2">HSC6</strain>
    </source>
</reference>
<accession>A0ABU3ZBE2</accession>
<gene>
    <name evidence="1" type="ORF">R2X38_00185</name>
</gene>
<dbReference type="Gene3D" id="3.40.30.10">
    <property type="entry name" value="Glutaredoxin"/>
    <property type="match status" value="1"/>
</dbReference>
<sequence>MPSSKPKLYYVYDPMCSWCWGYKPAWEQITQAISDEVEIIYVVGGLAPDSDEPMPEIMQQQIMAYWKKIEGYLGTQFNYEFWANNTPRRSTYPACRAILAARSQGDELAMLNAIQEAYYLNAKNPSDNDVLQKLAQDMGLDMARFNTDFLSEQTHQRLLDEIAFARSIGGSSFPSLFIETSGRIFQLPIDYQNAETTIGQIRKVTVS</sequence>
<dbReference type="PANTHER" id="PTHR13887:SF54">
    <property type="entry name" value="DSBA FAMILY PROTEIN"/>
    <property type="match status" value="1"/>
</dbReference>
<keyword evidence="2" id="KW-1185">Reference proteome</keyword>
<organism evidence="1 2">
    <name type="scientific">Photobacterium rosenbergii</name>
    <dbReference type="NCBI Taxonomy" id="294936"/>
    <lineage>
        <taxon>Bacteria</taxon>
        <taxon>Pseudomonadati</taxon>
        <taxon>Pseudomonadota</taxon>
        <taxon>Gammaproteobacteria</taxon>
        <taxon>Vibrionales</taxon>
        <taxon>Vibrionaceae</taxon>
        <taxon>Photobacterium</taxon>
    </lineage>
</organism>
<dbReference type="InterPro" id="IPR036249">
    <property type="entry name" value="Thioredoxin-like_sf"/>
</dbReference>
<proteinExistence type="predicted"/>
<dbReference type="SUPFAM" id="SSF52833">
    <property type="entry name" value="Thioredoxin-like"/>
    <property type="match status" value="1"/>
</dbReference>
<dbReference type="Proteomes" id="UP001186452">
    <property type="component" value="Unassembled WGS sequence"/>
</dbReference>
<dbReference type="EMBL" id="JAWJZI010000001">
    <property type="protein sequence ID" value="MDV5167410.1"/>
    <property type="molecule type" value="Genomic_DNA"/>
</dbReference>
<dbReference type="Pfam" id="PF13743">
    <property type="entry name" value="Thioredoxin_5"/>
    <property type="match status" value="1"/>
</dbReference>
<dbReference type="CDD" id="cd03025">
    <property type="entry name" value="DsbA_FrnE_like"/>
    <property type="match status" value="1"/>
</dbReference>